<evidence type="ECO:0000313" key="1">
    <source>
        <dbReference type="EMBL" id="RKF05357.1"/>
    </source>
</evidence>
<dbReference type="AlphaFoldDB" id="A0A3A8A511"/>
<gene>
    <name evidence="1" type="ORF">DEM25_017390</name>
</gene>
<name>A0A3A8A511_9HYPH</name>
<sequence length="193" mass="21905">MQEFWSTNDDVQTRQNKFLKSEPEEIALTATCIYISRGRPEKLLICNPSPDTWNSWMFPYGSQKMPSTPDLTLSGRSYFEVEDAVARLSSGETEFHKRLSKLGEMSGHPTGIQFQTLYTSFEFKTSKSSGLRTLYVFEYLIAKVDHEFEPAVEGVWVRADGYSSTRNEIDALAEKRDMAVEGNVFDALKIAMG</sequence>
<keyword evidence="2" id="KW-1185">Reference proteome</keyword>
<dbReference type="Proteomes" id="UP000246132">
    <property type="component" value="Unassembled WGS sequence"/>
</dbReference>
<comment type="caution">
    <text evidence="1">The sequence shown here is derived from an EMBL/GenBank/DDBJ whole genome shotgun (WGS) entry which is preliminary data.</text>
</comment>
<organism evidence="1 2">
    <name type="scientific">Oceaniradius stylonematis</name>
    <dbReference type="NCBI Taxonomy" id="2184161"/>
    <lineage>
        <taxon>Bacteria</taxon>
        <taxon>Pseudomonadati</taxon>
        <taxon>Pseudomonadota</taxon>
        <taxon>Alphaproteobacteria</taxon>
        <taxon>Hyphomicrobiales</taxon>
        <taxon>Ahrensiaceae</taxon>
        <taxon>Oceaniradius</taxon>
    </lineage>
</organism>
<proteinExistence type="predicted"/>
<accession>A0A3A8A511</accession>
<protein>
    <submittedName>
        <fullName evidence="1">Uncharacterized protein</fullName>
    </submittedName>
</protein>
<dbReference type="EMBL" id="QFWV02000010">
    <property type="protein sequence ID" value="RKF05357.1"/>
    <property type="molecule type" value="Genomic_DNA"/>
</dbReference>
<evidence type="ECO:0000313" key="2">
    <source>
        <dbReference type="Proteomes" id="UP000246132"/>
    </source>
</evidence>
<reference evidence="1 2" key="1">
    <citation type="journal article" date="2018" name="Int. J. Syst. Bacteriol.">
        <title>Oceaniradius stylonemae gen. nov., sp. nov., isolated from a red alga, Stylonema cornu-cervi.</title>
        <authorList>
            <person name="Jeong S."/>
        </authorList>
    </citation>
    <scope>NUCLEOTIDE SEQUENCE [LARGE SCALE GENOMIC DNA]</scope>
    <source>
        <strain evidence="1 2">StC1</strain>
    </source>
</reference>